<feature type="compositionally biased region" description="Basic residues" evidence="1">
    <location>
        <begin position="151"/>
        <end position="195"/>
    </location>
</feature>
<dbReference type="AlphaFoldDB" id="A0A6J4MXA8"/>
<sequence>GGTRDRSRGRGAAALPPVRAREPGGGAAAGALLPARLRRGGADGHPARADDARPPAPRQPADGFHRRRAAASARGRPVAPVRGRGARHRRGRARAPRRRRAAKLPHGLQLRRQRRLRPRAGAAGAVGRPVGRGPHARPPARPGTPGVALLRRGRAPPGRRLHARAGPPRRRRPRGAGRGRGPRGLRHPRLPRRAHLLMAPLERRRGSTGI</sequence>
<protein>
    <submittedName>
        <fullName evidence="2">Poly(3-hydroxyalkanoate) depolymerase</fullName>
    </submittedName>
</protein>
<feature type="compositionally biased region" description="Low complexity" evidence="1">
    <location>
        <begin position="70"/>
        <end position="83"/>
    </location>
</feature>
<reference evidence="2" key="1">
    <citation type="submission" date="2020-02" db="EMBL/GenBank/DDBJ databases">
        <authorList>
            <person name="Meier V. D."/>
        </authorList>
    </citation>
    <scope>NUCLEOTIDE SEQUENCE</scope>
    <source>
        <strain evidence="2">AVDCRST_MAG68</strain>
    </source>
</reference>
<feature type="non-terminal residue" evidence="2">
    <location>
        <position position="1"/>
    </location>
</feature>
<organism evidence="2">
    <name type="scientific">uncultured Gemmatimonadota bacterium</name>
    <dbReference type="NCBI Taxonomy" id="203437"/>
    <lineage>
        <taxon>Bacteria</taxon>
        <taxon>Pseudomonadati</taxon>
        <taxon>Gemmatimonadota</taxon>
        <taxon>environmental samples</taxon>
    </lineage>
</organism>
<feature type="region of interest" description="Disordered" evidence="1">
    <location>
        <begin position="1"/>
        <end position="210"/>
    </location>
</feature>
<dbReference type="EMBL" id="CADCTW010000235">
    <property type="protein sequence ID" value="CAA9368975.1"/>
    <property type="molecule type" value="Genomic_DNA"/>
</dbReference>
<proteinExistence type="predicted"/>
<evidence type="ECO:0000256" key="1">
    <source>
        <dbReference type="SAM" id="MobiDB-lite"/>
    </source>
</evidence>
<feature type="non-terminal residue" evidence="2">
    <location>
        <position position="210"/>
    </location>
</feature>
<gene>
    <name evidence="2" type="ORF">AVDCRST_MAG68-5278</name>
</gene>
<accession>A0A6J4MXA8</accession>
<evidence type="ECO:0000313" key="2">
    <source>
        <dbReference type="EMBL" id="CAA9368975.1"/>
    </source>
</evidence>
<feature type="compositionally biased region" description="Basic residues" evidence="1">
    <location>
        <begin position="84"/>
        <end position="118"/>
    </location>
</feature>
<feature type="compositionally biased region" description="Low complexity" evidence="1">
    <location>
        <begin position="119"/>
        <end position="133"/>
    </location>
</feature>
<feature type="compositionally biased region" description="Basic and acidic residues" evidence="1">
    <location>
        <begin position="40"/>
        <end position="53"/>
    </location>
</feature>
<name>A0A6J4MXA8_9BACT</name>
<feature type="compositionally biased region" description="Basic and acidic residues" evidence="1">
    <location>
        <begin position="201"/>
        <end position="210"/>
    </location>
</feature>